<sequence length="455" mass="51655">MMVDCDDRLPDELLTSILDYASLLELSYASAVSRRWRAVALDHPTYWQSICIDSLSPRASAFFNTRLERARSRPIDVFVRFIATYFEDKNQELPDSLFQGIRRHIFHMKSLHLRMAFKYAEKLVETLSQPAQILESLGIDFYQPVGPSPFLRHEHVVLPAGLFANHAPKLTSLELRNAITSSLASSCFARVDYLALSFRFDPSDSEDSVPPDFAHFPSLKRLAIAGHIPLAYLEKAPWISLDQLIIERFAAYSPHWTLWRTWPLVDISYIGTDFVNDEVITILGQHLQGPLDLHLGVQPGVCFFARFRSRLDGRRRMVREFTRSAVATRDSYKGWDGKKPPPHDLFSRPSIMDRIVHLTMPATLWIRLSGYFAVLPALEELVIPLHNAGELSSLGDKRLVCPILASVTFLGIPSGAGVIRLQLADVSRFVETFIECDILFNQRFENVDVVGSLTR</sequence>
<dbReference type="SUPFAM" id="SSF81383">
    <property type="entry name" value="F-box domain"/>
    <property type="match status" value="1"/>
</dbReference>
<dbReference type="Pfam" id="PF12937">
    <property type="entry name" value="F-box-like"/>
    <property type="match status" value="1"/>
</dbReference>
<accession>A0A165JB62</accession>
<name>A0A165JB62_EXIGL</name>
<dbReference type="InParanoid" id="A0A165JB62"/>
<keyword evidence="3" id="KW-1185">Reference proteome</keyword>
<dbReference type="EMBL" id="KV425970">
    <property type="protein sequence ID" value="KZV94596.1"/>
    <property type="molecule type" value="Genomic_DNA"/>
</dbReference>
<feature type="domain" description="F-box" evidence="1">
    <location>
        <begin position="8"/>
        <end position="50"/>
    </location>
</feature>
<evidence type="ECO:0000313" key="2">
    <source>
        <dbReference type="EMBL" id="KZV94596.1"/>
    </source>
</evidence>
<dbReference type="SMART" id="SM00256">
    <property type="entry name" value="FBOX"/>
    <property type="match status" value="1"/>
</dbReference>
<dbReference type="Proteomes" id="UP000077266">
    <property type="component" value="Unassembled WGS sequence"/>
</dbReference>
<dbReference type="InterPro" id="IPR001810">
    <property type="entry name" value="F-box_dom"/>
</dbReference>
<dbReference type="InterPro" id="IPR036047">
    <property type="entry name" value="F-box-like_dom_sf"/>
</dbReference>
<dbReference type="AlphaFoldDB" id="A0A165JB62"/>
<dbReference type="Gene3D" id="1.20.1280.50">
    <property type="match status" value="1"/>
</dbReference>
<proteinExistence type="predicted"/>
<evidence type="ECO:0000313" key="3">
    <source>
        <dbReference type="Proteomes" id="UP000077266"/>
    </source>
</evidence>
<reference evidence="2 3" key="1">
    <citation type="journal article" date="2016" name="Mol. Biol. Evol.">
        <title>Comparative Genomics of Early-Diverging Mushroom-Forming Fungi Provides Insights into the Origins of Lignocellulose Decay Capabilities.</title>
        <authorList>
            <person name="Nagy L.G."/>
            <person name="Riley R."/>
            <person name="Tritt A."/>
            <person name="Adam C."/>
            <person name="Daum C."/>
            <person name="Floudas D."/>
            <person name="Sun H."/>
            <person name="Yadav J.S."/>
            <person name="Pangilinan J."/>
            <person name="Larsson K.H."/>
            <person name="Matsuura K."/>
            <person name="Barry K."/>
            <person name="Labutti K."/>
            <person name="Kuo R."/>
            <person name="Ohm R.A."/>
            <person name="Bhattacharya S.S."/>
            <person name="Shirouzu T."/>
            <person name="Yoshinaga Y."/>
            <person name="Martin F.M."/>
            <person name="Grigoriev I.V."/>
            <person name="Hibbett D.S."/>
        </authorList>
    </citation>
    <scope>NUCLEOTIDE SEQUENCE [LARGE SCALE GENOMIC DNA]</scope>
    <source>
        <strain evidence="2 3">HHB12029</strain>
    </source>
</reference>
<dbReference type="OrthoDB" id="3181669at2759"/>
<dbReference type="PROSITE" id="PS50181">
    <property type="entry name" value="FBOX"/>
    <property type="match status" value="1"/>
</dbReference>
<protein>
    <recommendedName>
        <fullName evidence="1">F-box domain-containing protein</fullName>
    </recommendedName>
</protein>
<organism evidence="2 3">
    <name type="scientific">Exidia glandulosa HHB12029</name>
    <dbReference type="NCBI Taxonomy" id="1314781"/>
    <lineage>
        <taxon>Eukaryota</taxon>
        <taxon>Fungi</taxon>
        <taxon>Dikarya</taxon>
        <taxon>Basidiomycota</taxon>
        <taxon>Agaricomycotina</taxon>
        <taxon>Agaricomycetes</taxon>
        <taxon>Auriculariales</taxon>
        <taxon>Exidiaceae</taxon>
        <taxon>Exidia</taxon>
    </lineage>
</organism>
<evidence type="ECO:0000259" key="1">
    <source>
        <dbReference type="PROSITE" id="PS50181"/>
    </source>
</evidence>
<gene>
    <name evidence="2" type="ORF">EXIGLDRAFT_736621</name>
</gene>